<protein>
    <submittedName>
        <fullName evidence="2">Uncharacterized protein</fullName>
    </submittedName>
</protein>
<keyword evidence="1" id="KW-1133">Transmembrane helix</keyword>
<feature type="transmembrane region" description="Helical" evidence="1">
    <location>
        <begin position="112"/>
        <end position="136"/>
    </location>
</feature>
<evidence type="ECO:0000313" key="3">
    <source>
        <dbReference type="Proteomes" id="UP000028926"/>
    </source>
</evidence>
<feature type="transmembrane region" description="Helical" evidence="1">
    <location>
        <begin position="142"/>
        <end position="159"/>
    </location>
</feature>
<keyword evidence="3" id="KW-1185">Reference proteome</keyword>
<feature type="transmembrane region" description="Helical" evidence="1">
    <location>
        <begin position="72"/>
        <end position="91"/>
    </location>
</feature>
<dbReference type="eggNOG" id="ENOG5032HCT">
    <property type="taxonomic scope" value="Bacteria"/>
</dbReference>
<accession>A0A077ATI7</accession>
<proteinExistence type="predicted"/>
<keyword evidence="1" id="KW-0472">Membrane</keyword>
<dbReference type="EMBL" id="CP008941">
    <property type="protein sequence ID" value="AIK96487.1"/>
    <property type="molecule type" value="Genomic_DNA"/>
</dbReference>
<gene>
    <name evidence="2" type="ORF">ID47_06620</name>
</gene>
<dbReference type="KEGG" id="paca:ID47_06620"/>
<reference evidence="2 3" key="1">
    <citation type="submission" date="2014-07" db="EMBL/GenBank/DDBJ databases">
        <title>Comparative genomic insights into amoeba endosymbionts belonging to the families of Holosporaceae and Candidatus Midichloriaceae within Rickettsiales.</title>
        <authorList>
            <person name="Wang Z."/>
            <person name="Wu M."/>
        </authorList>
    </citation>
    <scope>NUCLEOTIDE SEQUENCE [LARGE SCALE GENOMIC DNA]</scope>
    <source>
        <strain evidence="2">PRA3</strain>
    </source>
</reference>
<dbReference type="AlphaFoldDB" id="A0A077ATI7"/>
<name>A0A077ATI7_9PROT</name>
<evidence type="ECO:0000313" key="2">
    <source>
        <dbReference type="EMBL" id="AIK96487.1"/>
    </source>
</evidence>
<dbReference type="HOGENOM" id="CLU_1583514_0_0_5"/>
<organism evidence="2 3">
    <name type="scientific">Candidatus Odyssella acanthamoebae</name>
    <dbReference type="NCBI Taxonomy" id="91604"/>
    <lineage>
        <taxon>Bacteria</taxon>
        <taxon>Pseudomonadati</taxon>
        <taxon>Pseudomonadota</taxon>
        <taxon>Alphaproteobacteria</taxon>
        <taxon>Holosporales</taxon>
        <taxon>Candidatus Paracaedibacteraceae</taxon>
        <taxon>Candidatus Odyssella</taxon>
    </lineage>
</organism>
<evidence type="ECO:0000256" key="1">
    <source>
        <dbReference type="SAM" id="Phobius"/>
    </source>
</evidence>
<dbReference type="Proteomes" id="UP000028926">
    <property type="component" value="Chromosome"/>
</dbReference>
<feature type="transmembrane region" description="Helical" evidence="1">
    <location>
        <begin position="17"/>
        <end position="40"/>
    </location>
</feature>
<keyword evidence="1" id="KW-0812">Transmembrane</keyword>
<sequence length="168" mass="19824">MWFKTYLKIWYSLNWRAFLYSLSLYFLLLSIFALSLFYSLNQGWLESYRNFILRLFNLSETGEIPVFSLTRIIFVETLNATLTLPLIFIALRQLPSIPFKGFRIIYNSLWKTFLLVGPGAFLIYLFSYLTICGWLHQEDEVFQIALAILTSLMVMPYAFNRDIVNHKG</sequence>